<organism evidence="1 2">
    <name type="scientific">Parelaphostrongylus tenuis</name>
    <name type="common">Meningeal worm</name>
    <dbReference type="NCBI Taxonomy" id="148309"/>
    <lineage>
        <taxon>Eukaryota</taxon>
        <taxon>Metazoa</taxon>
        <taxon>Ecdysozoa</taxon>
        <taxon>Nematoda</taxon>
        <taxon>Chromadorea</taxon>
        <taxon>Rhabditida</taxon>
        <taxon>Rhabditina</taxon>
        <taxon>Rhabditomorpha</taxon>
        <taxon>Strongyloidea</taxon>
        <taxon>Metastrongylidae</taxon>
        <taxon>Parelaphostrongylus</taxon>
    </lineage>
</organism>
<comment type="caution">
    <text evidence="1">The sequence shown here is derived from an EMBL/GenBank/DDBJ whole genome shotgun (WGS) entry which is preliminary data.</text>
</comment>
<name>A0AAD5QK77_PARTN</name>
<proteinExistence type="predicted"/>
<reference evidence="1" key="1">
    <citation type="submission" date="2021-06" db="EMBL/GenBank/DDBJ databases">
        <title>Parelaphostrongylus tenuis whole genome reference sequence.</title>
        <authorList>
            <person name="Garwood T.J."/>
            <person name="Larsen P.A."/>
            <person name="Fountain-Jones N.M."/>
            <person name="Garbe J.R."/>
            <person name="Macchietto M.G."/>
            <person name="Kania S.A."/>
            <person name="Gerhold R.W."/>
            <person name="Richards J.E."/>
            <person name="Wolf T.M."/>
        </authorList>
    </citation>
    <scope>NUCLEOTIDE SEQUENCE</scope>
    <source>
        <strain evidence="1">MNPRO001-30</strain>
        <tissue evidence="1">Meninges</tissue>
    </source>
</reference>
<dbReference type="EMBL" id="JAHQIW010002294">
    <property type="protein sequence ID" value="KAJ1354988.1"/>
    <property type="molecule type" value="Genomic_DNA"/>
</dbReference>
<dbReference type="AlphaFoldDB" id="A0AAD5QK77"/>
<gene>
    <name evidence="1" type="ORF">KIN20_012095</name>
</gene>
<sequence length="89" mass="9519">MKKRSLELPTQSCSFPIVYDVMSMRSQLSQQDCGTGTSARVVVVGDGISSVDAIRVCLEHEVPGTTSYAKDGAPNSKFCSVTSFTVVLL</sequence>
<dbReference type="Proteomes" id="UP001196413">
    <property type="component" value="Unassembled WGS sequence"/>
</dbReference>
<evidence type="ECO:0000313" key="2">
    <source>
        <dbReference type="Proteomes" id="UP001196413"/>
    </source>
</evidence>
<evidence type="ECO:0000313" key="1">
    <source>
        <dbReference type="EMBL" id="KAJ1354988.1"/>
    </source>
</evidence>
<keyword evidence="2" id="KW-1185">Reference proteome</keyword>
<protein>
    <submittedName>
        <fullName evidence="1">Uncharacterized protein</fullName>
    </submittedName>
</protein>
<accession>A0AAD5QK77</accession>